<sequence length="435" mass="47163">MTQPTILLLGTCDTKWSELLYLHTQLTTLSKKTSNPISILLMDVGRTPTPTTQNLITIPQTQDYTTLPRNTYIQRITTHFTPTIQTLAQQKKIHAILSIGGSCGTSIATTLMRDALPIGFPKLMVSTMASGDVSPYVQETDITMMYSVVDVAGANSILKRVLRNAAAAGWGMVNSYYDCCLEGVSSSEVKKKIGITMFGVTTPSVTMIREYLENHYKGQTKGEEEEDEEEGGEEGGGGCEVYIFHATGAGGKAMERLIRENQLDAVVDLTTSEIVDEIVGGVLTAGPSRLSAAAEKGIPQVVSLGACDMVNFGTPQTVPERFAGRRIYEHNPTVTIVRTDEEESRRVASFIAGKLKEAVRPDKVVVLVPQGGLSMMDVPGQQFHDPVADEALFETLEKELQGTGVTVTRHPRHVNHPEFAQAVGTALVHLLDGPN</sequence>
<feature type="domain" description="UPF0261" evidence="3">
    <location>
        <begin position="238"/>
        <end position="430"/>
    </location>
</feature>
<dbReference type="InterPro" id="IPR056778">
    <property type="entry name" value="UPF0261_C"/>
</dbReference>
<proteinExistence type="predicted"/>
<dbReference type="InterPro" id="IPR051353">
    <property type="entry name" value="Tobamovirus_resist_UPF0261"/>
</dbReference>
<evidence type="ECO:0000256" key="1">
    <source>
        <dbReference type="SAM" id="MobiDB-lite"/>
    </source>
</evidence>
<dbReference type="CDD" id="cd15488">
    <property type="entry name" value="Tm-1-like"/>
    <property type="match status" value="1"/>
</dbReference>
<dbReference type="PANTHER" id="PTHR31862:SF1">
    <property type="entry name" value="UPF0261 DOMAIN PROTEIN (AFU_ORTHOLOGUE AFUA_1G10120)"/>
    <property type="match status" value="1"/>
</dbReference>
<accession>A0A319DZW8</accession>
<organism evidence="4 5">
    <name type="scientific">Aspergillus sclerotiicarbonarius (strain CBS 121057 / IBT 28362)</name>
    <dbReference type="NCBI Taxonomy" id="1448318"/>
    <lineage>
        <taxon>Eukaryota</taxon>
        <taxon>Fungi</taxon>
        <taxon>Dikarya</taxon>
        <taxon>Ascomycota</taxon>
        <taxon>Pezizomycotina</taxon>
        <taxon>Eurotiomycetes</taxon>
        <taxon>Eurotiomycetidae</taxon>
        <taxon>Eurotiales</taxon>
        <taxon>Aspergillaceae</taxon>
        <taxon>Aspergillus</taxon>
        <taxon>Aspergillus subgen. Circumdati</taxon>
    </lineage>
</organism>
<dbReference type="Proteomes" id="UP000248423">
    <property type="component" value="Unassembled WGS sequence"/>
</dbReference>
<keyword evidence="5" id="KW-1185">Reference proteome</keyword>
<feature type="compositionally biased region" description="Acidic residues" evidence="1">
    <location>
        <begin position="223"/>
        <end position="233"/>
    </location>
</feature>
<dbReference type="VEuPathDB" id="FungiDB:BO78DRAFT_432195"/>
<evidence type="ECO:0000313" key="4">
    <source>
        <dbReference type="EMBL" id="PYI03267.1"/>
    </source>
</evidence>
<dbReference type="Pfam" id="PF23189">
    <property type="entry name" value="UPF0261_C"/>
    <property type="match status" value="1"/>
</dbReference>
<evidence type="ECO:0000259" key="3">
    <source>
        <dbReference type="Pfam" id="PF23189"/>
    </source>
</evidence>
<protein>
    <submittedName>
        <fullName evidence="4">Uncharacterized protein</fullName>
    </submittedName>
</protein>
<dbReference type="PANTHER" id="PTHR31862">
    <property type="entry name" value="UPF0261 DOMAIN PROTEIN (AFU_ORTHOLOGUE AFUA_1G10120)"/>
    <property type="match status" value="1"/>
</dbReference>
<feature type="region of interest" description="Disordered" evidence="1">
    <location>
        <begin position="216"/>
        <end position="237"/>
    </location>
</feature>
<reference evidence="4 5" key="1">
    <citation type="submission" date="2018-02" db="EMBL/GenBank/DDBJ databases">
        <title>The genomes of Aspergillus section Nigri reveals drivers in fungal speciation.</title>
        <authorList>
            <consortium name="DOE Joint Genome Institute"/>
            <person name="Vesth T.C."/>
            <person name="Nybo J."/>
            <person name="Theobald S."/>
            <person name="Brandl J."/>
            <person name="Frisvad J.C."/>
            <person name="Nielsen K.F."/>
            <person name="Lyhne E.K."/>
            <person name="Kogle M.E."/>
            <person name="Kuo A."/>
            <person name="Riley R."/>
            <person name="Clum A."/>
            <person name="Nolan M."/>
            <person name="Lipzen A."/>
            <person name="Salamov A."/>
            <person name="Henrissat B."/>
            <person name="Wiebenga A."/>
            <person name="De vries R.P."/>
            <person name="Grigoriev I.V."/>
            <person name="Mortensen U.H."/>
            <person name="Andersen M.R."/>
            <person name="Baker S.E."/>
        </authorList>
    </citation>
    <scope>NUCLEOTIDE SEQUENCE [LARGE SCALE GENOMIC DNA]</scope>
    <source>
        <strain evidence="4 5">CBS 121057</strain>
    </source>
</reference>
<evidence type="ECO:0000313" key="5">
    <source>
        <dbReference type="Proteomes" id="UP000248423"/>
    </source>
</evidence>
<dbReference type="STRING" id="1448318.A0A319DZW8"/>
<name>A0A319DZW8_ASPSB</name>
<evidence type="ECO:0000259" key="2">
    <source>
        <dbReference type="Pfam" id="PF06792"/>
    </source>
</evidence>
<dbReference type="EMBL" id="KZ826382">
    <property type="protein sequence ID" value="PYI03267.1"/>
    <property type="molecule type" value="Genomic_DNA"/>
</dbReference>
<gene>
    <name evidence="4" type="ORF">BO78DRAFT_432195</name>
</gene>
<dbReference type="Pfam" id="PF06792">
    <property type="entry name" value="UPF0261"/>
    <property type="match status" value="1"/>
</dbReference>
<dbReference type="InterPro" id="IPR044122">
    <property type="entry name" value="UPF0261_N"/>
</dbReference>
<feature type="domain" description="UPF0261" evidence="2">
    <location>
        <begin position="4"/>
        <end position="176"/>
    </location>
</feature>
<dbReference type="OrthoDB" id="10264588at2759"/>
<dbReference type="AlphaFoldDB" id="A0A319DZW8"/>
<dbReference type="Gene3D" id="3.40.50.12030">
    <property type="entry name" value="Uncharacterised protein family UPF0261, NC domain"/>
    <property type="match status" value="1"/>
</dbReference>
<dbReference type="Gene3D" id="3.40.50.12020">
    <property type="entry name" value="Uncharacterised protein family UPF0261, NN domain"/>
    <property type="match status" value="1"/>
</dbReference>
<dbReference type="InterPro" id="IPR008322">
    <property type="entry name" value="UPF0261"/>
</dbReference>
<dbReference type="PIRSF" id="PIRSF033271">
    <property type="entry name" value="UCP033271"/>
    <property type="match status" value="1"/>
</dbReference>